<accession>A0A9W7F2C8</accession>
<dbReference type="Pfam" id="PF10277">
    <property type="entry name" value="Frag1"/>
    <property type="match status" value="1"/>
</dbReference>
<dbReference type="Proteomes" id="UP001165160">
    <property type="component" value="Unassembled WGS sequence"/>
</dbReference>
<name>A0A9W7F2C8_9STRA</name>
<feature type="transmembrane region" description="Helical" evidence="5">
    <location>
        <begin position="159"/>
        <end position="181"/>
    </location>
</feature>
<evidence type="ECO:0000256" key="1">
    <source>
        <dbReference type="ARBA" id="ARBA00004127"/>
    </source>
</evidence>
<gene>
    <name evidence="7" type="ORF">TrVE_jg1011</name>
</gene>
<reference evidence="8" key="1">
    <citation type="journal article" date="2023" name="Commun. Biol.">
        <title>Genome analysis of Parmales, the sister group of diatoms, reveals the evolutionary specialization of diatoms from phago-mixotrophs to photoautotrophs.</title>
        <authorList>
            <person name="Ban H."/>
            <person name="Sato S."/>
            <person name="Yoshikawa S."/>
            <person name="Yamada K."/>
            <person name="Nakamura Y."/>
            <person name="Ichinomiya M."/>
            <person name="Sato N."/>
            <person name="Blanc-Mathieu R."/>
            <person name="Endo H."/>
            <person name="Kuwata A."/>
            <person name="Ogata H."/>
        </authorList>
    </citation>
    <scope>NUCLEOTIDE SEQUENCE [LARGE SCALE GENOMIC DNA]</scope>
    <source>
        <strain evidence="8">NIES 3699</strain>
    </source>
</reference>
<keyword evidence="2 5" id="KW-0812">Transmembrane</keyword>
<sequence>MTLTKTRSISIPTLTLAASAICIATFVTCYSISVANGDMQYPYYFLSSSLDFSPASCFGSFGLSPVSFLLPIIGWVRYEQVREVTKSKVNRVMVVSTFVSAIGAHGVASFQAHNWMLVHLFFAFLFFGGGLLVVGSVVVTDHFCSGFGTVLMRNYRRFAAVMVGCCLASMGVVAVLFVGLGGECGDVCQKAQFVNAVFEITVMVLMLSFYVSFIPEFRGWKFRVIIERGEEGEGRLDLDVDWLRGLGGLEELAEPLKNSV</sequence>
<evidence type="ECO:0000256" key="2">
    <source>
        <dbReference type="ARBA" id="ARBA00022692"/>
    </source>
</evidence>
<evidence type="ECO:0000256" key="4">
    <source>
        <dbReference type="ARBA" id="ARBA00023136"/>
    </source>
</evidence>
<comment type="subcellular location">
    <subcellularLocation>
        <location evidence="1">Endomembrane system</location>
        <topology evidence="1">Multi-pass membrane protein</topology>
    </subcellularLocation>
</comment>
<feature type="domain" description="CWH43-like N-terminal" evidence="6">
    <location>
        <begin position="14"/>
        <end position="218"/>
    </location>
</feature>
<feature type="transmembrane region" description="Helical" evidence="5">
    <location>
        <begin position="116"/>
        <end position="139"/>
    </location>
</feature>
<evidence type="ECO:0000313" key="8">
    <source>
        <dbReference type="Proteomes" id="UP001165160"/>
    </source>
</evidence>
<evidence type="ECO:0000256" key="5">
    <source>
        <dbReference type="SAM" id="Phobius"/>
    </source>
</evidence>
<dbReference type="PANTHER" id="PTHR21324">
    <property type="entry name" value="FASTING-INDUCIBLE INTEGRAL MEMBRANE PROTEIN TM6P1-RELATED"/>
    <property type="match status" value="1"/>
</dbReference>
<evidence type="ECO:0000256" key="3">
    <source>
        <dbReference type="ARBA" id="ARBA00022989"/>
    </source>
</evidence>
<dbReference type="AlphaFoldDB" id="A0A9W7F2C8"/>
<evidence type="ECO:0000259" key="6">
    <source>
        <dbReference type="Pfam" id="PF10277"/>
    </source>
</evidence>
<keyword evidence="4 5" id="KW-0472">Membrane</keyword>
<comment type="caution">
    <text evidence="7">The sequence shown here is derived from an EMBL/GenBank/DDBJ whole genome shotgun (WGS) entry which is preliminary data.</text>
</comment>
<feature type="transmembrane region" description="Helical" evidence="5">
    <location>
        <begin position="53"/>
        <end position="77"/>
    </location>
</feature>
<dbReference type="InterPro" id="IPR019402">
    <property type="entry name" value="CWH43_N"/>
</dbReference>
<feature type="transmembrane region" description="Helical" evidence="5">
    <location>
        <begin position="89"/>
        <end position="110"/>
    </location>
</feature>
<dbReference type="InterPro" id="IPR050911">
    <property type="entry name" value="DRAM/TMEM150_Autophagy_Mod"/>
</dbReference>
<protein>
    <recommendedName>
        <fullName evidence="6">CWH43-like N-terminal domain-containing protein</fullName>
    </recommendedName>
</protein>
<feature type="transmembrane region" description="Helical" evidence="5">
    <location>
        <begin position="12"/>
        <end position="33"/>
    </location>
</feature>
<keyword evidence="8" id="KW-1185">Reference proteome</keyword>
<dbReference type="EMBL" id="BRXX01000217">
    <property type="protein sequence ID" value="GMH98413.1"/>
    <property type="molecule type" value="Genomic_DNA"/>
</dbReference>
<dbReference type="PANTHER" id="PTHR21324:SF2">
    <property type="entry name" value="EG:22E5.9 PROTEIN"/>
    <property type="match status" value="1"/>
</dbReference>
<organism evidence="7 8">
    <name type="scientific">Triparma verrucosa</name>
    <dbReference type="NCBI Taxonomy" id="1606542"/>
    <lineage>
        <taxon>Eukaryota</taxon>
        <taxon>Sar</taxon>
        <taxon>Stramenopiles</taxon>
        <taxon>Ochrophyta</taxon>
        <taxon>Bolidophyceae</taxon>
        <taxon>Parmales</taxon>
        <taxon>Triparmaceae</taxon>
        <taxon>Triparma</taxon>
    </lineage>
</organism>
<keyword evidence="3 5" id="KW-1133">Transmembrane helix</keyword>
<evidence type="ECO:0000313" key="7">
    <source>
        <dbReference type="EMBL" id="GMH98413.1"/>
    </source>
</evidence>
<dbReference type="GO" id="GO:0012505">
    <property type="term" value="C:endomembrane system"/>
    <property type="evidence" value="ECO:0007669"/>
    <property type="project" value="UniProtKB-SubCell"/>
</dbReference>
<feature type="transmembrane region" description="Helical" evidence="5">
    <location>
        <begin position="193"/>
        <end position="213"/>
    </location>
</feature>
<proteinExistence type="predicted"/>